<dbReference type="Pfam" id="PF24883">
    <property type="entry name" value="NPHP3_N"/>
    <property type="match status" value="1"/>
</dbReference>
<dbReference type="Proteomes" id="UP000799291">
    <property type="component" value="Unassembled WGS sequence"/>
</dbReference>
<protein>
    <recommendedName>
        <fullName evidence="2">Nephrocystin 3-like N-terminal domain-containing protein</fullName>
    </recommendedName>
</protein>
<sequence length="174" mass="19460">FQQGSQAAVEGTCKWLFKNESFRSWVSQDRNSLLWITGVPGSGKTVLASFLVDSIRKDAIQSQSPAIVSSLFFDFRHSLKRERGSAKGILLRALLYQLLDNDPSILSSFPGPCDRALRFERPEDLDHNYYQRCLNRALSAATNTSTVFIVIDALDECDTDIQNDLLACIKPIVS</sequence>
<dbReference type="SUPFAM" id="SSF52540">
    <property type="entry name" value="P-loop containing nucleoside triphosphate hydrolases"/>
    <property type="match status" value="1"/>
</dbReference>
<dbReference type="InterPro" id="IPR056884">
    <property type="entry name" value="NPHP3-like_N"/>
</dbReference>
<name>A0A6G1IGA8_9PLEO</name>
<evidence type="ECO:0000259" key="2">
    <source>
        <dbReference type="Pfam" id="PF24883"/>
    </source>
</evidence>
<gene>
    <name evidence="3" type="ORF">K458DRAFT_258856</name>
</gene>
<evidence type="ECO:0000256" key="1">
    <source>
        <dbReference type="ARBA" id="ARBA00022737"/>
    </source>
</evidence>
<evidence type="ECO:0000313" key="4">
    <source>
        <dbReference type="Proteomes" id="UP000799291"/>
    </source>
</evidence>
<evidence type="ECO:0000313" key="3">
    <source>
        <dbReference type="EMBL" id="KAF2676991.1"/>
    </source>
</evidence>
<keyword evidence="4" id="KW-1185">Reference proteome</keyword>
<proteinExistence type="predicted"/>
<feature type="non-terminal residue" evidence="3">
    <location>
        <position position="174"/>
    </location>
</feature>
<feature type="non-terminal residue" evidence="3">
    <location>
        <position position="1"/>
    </location>
</feature>
<organism evidence="3 4">
    <name type="scientific">Lentithecium fluviatile CBS 122367</name>
    <dbReference type="NCBI Taxonomy" id="1168545"/>
    <lineage>
        <taxon>Eukaryota</taxon>
        <taxon>Fungi</taxon>
        <taxon>Dikarya</taxon>
        <taxon>Ascomycota</taxon>
        <taxon>Pezizomycotina</taxon>
        <taxon>Dothideomycetes</taxon>
        <taxon>Pleosporomycetidae</taxon>
        <taxon>Pleosporales</taxon>
        <taxon>Massarineae</taxon>
        <taxon>Lentitheciaceae</taxon>
        <taxon>Lentithecium</taxon>
    </lineage>
</organism>
<accession>A0A6G1IGA8</accession>
<dbReference type="AlphaFoldDB" id="A0A6G1IGA8"/>
<feature type="domain" description="Nephrocystin 3-like N-terminal" evidence="2">
    <location>
        <begin position="11"/>
        <end position="171"/>
    </location>
</feature>
<dbReference type="PANTHER" id="PTHR10039:SF14">
    <property type="entry name" value="NACHT DOMAIN-CONTAINING PROTEIN"/>
    <property type="match status" value="1"/>
</dbReference>
<keyword evidence="1" id="KW-0677">Repeat</keyword>
<dbReference type="EMBL" id="MU005627">
    <property type="protein sequence ID" value="KAF2676991.1"/>
    <property type="molecule type" value="Genomic_DNA"/>
</dbReference>
<dbReference type="InterPro" id="IPR027417">
    <property type="entry name" value="P-loop_NTPase"/>
</dbReference>
<reference evidence="3" key="1">
    <citation type="journal article" date="2020" name="Stud. Mycol.">
        <title>101 Dothideomycetes genomes: a test case for predicting lifestyles and emergence of pathogens.</title>
        <authorList>
            <person name="Haridas S."/>
            <person name="Albert R."/>
            <person name="Binder M."/>
            <person name="Bloem J."/>
            <person name="Labutti K."/>
            <person name="Salamov A."/>
            <person name="Andreopoulos B."/>
            <person name="Baker S."/>
            <person name="Barry K."/>
            <person name="Bills G."/>
            <person name="Bluhm B."/>
            <person name="Cannon C."/>
            <person name="Castanera R."/>
            <person name="Culley D."/>
            <person name="Daum C."/>
            <person name="Ezra D."/>
            <person name="Gonzalez J."/>
            <person name="Henrissat B."/>
            <person name="Kuo A."/>
            <person name="Liang C."/>
            <person name="Lipzen A."/>
            <person name="Lutzoni F."/>
            <person name="Magnuson J."/>
            <person name="Mondo S."/>
            <person name="Nolan M."/>
            <person name="Ohm R."/>
            <person name="Pangilinan J."/>
            <person name="Park H.-J."/>
            <person name="Ramirez L."/>
            <person name="Alfaro M."/>
            <person name="Sun H."/>
            <person name="Tritt A."/>
            <person name="Yoshinaga Y."/>
            <person name="Zwiers L.-H."/>
            <person name="Turgeon B."/>
            <person name="Goodwin S."/>
            <person name="Spatafora J."/>
            <person name="Crous P."/>
            <person name="Grigoriev I."/>
        </authorList>
    </citation>
    <scope>NUCLEOTIDE SEQUENCE</scope>
    <source>
        <strain evidence="3">CBS 122367</strain>
    </source>
</reference>
<dbReference type="PANTHER" id="PTHR10039">
    <property type="entry name" value="AMELOGENIN"/>
    <property type="match status" value="1"/>
</dbReference>
<dbReference type="OrthoDB" id="21416at2759"/>
<dbReference type="Gene3D" id="3.40.50.300">
    <property type="entry name" value="P-loop containing nucleotide triphosphate hydrolases"/>
    <property type="match status" value="1"/>
</dbReference>